<dbReference type="Pfam" id="PF14433">
    <property type="entry name" value="SUKH-3"/>
    <property type="match status" value="1"/>
</dbReference>
<gene>
    <name evidence="1" type="ORF">IAG43_04670</name>
</gene>
<keyword evidence="2" id="KW-1185">Reference proteome</keyword>
<dbReference type="Proteomes" id="UP000516230">
    <property type="component" value="Chromosome"/>
</dbReference>
<name>A0A7H0HP28_9ACTN</name>
<reference evidence="1 2" key="1">
    <citation type="submission" date="2020-08" db="EMBL/GenBank/DDBJ databases">
        <title>A novel species.</title>
        <authorList>
            <person name="Gao J."/>
        </authorList>
    </citation>
    <scope>NUCLEOTIDE SEQUENCE [LARGE SCALE GENOMIC DNA]</scope>
    <source>
        <strain evidence="1 2">CRPJ-33</strain>
    </source>
</reference>
<organism evidence="1 2">
    <name type="scientific">Streptomyces genisteinicus</name>
    <dbReference type="NCBI Taxonomy" id="2768068"/>
    <lineage>
        <taxon>Bacteria</taxon>
        <taxon>Bacillati</taxon>
        <taxon>Actinomycetota</taxon>
        <taxon>Actinomycetes</taxon>
        <taxon>Kitasatosporales</taxon>
        <taxon>Streptomycetaceae</taxon>
        <taxon>Streptomyces</taxon>
    </lineage>
</organism>
<evidence type="ECO:0000313" key="1">
    <source>
        <dbReference type="EMBL" id="QNP62294.1"/>
    </source>
</evidence>
<dbReference type="RefSeq" id="WP_187739490.1">
    <property type="nucleotide sequence ID" value="NZ_CP060825.1"/>
</dbReference>
<dbReference type="AlphaFoldDB" id="A0A7H0HP28"/>
<accession>A0A7H0HP28</accession>
<dbReference type="KEGG" id="sgj:IAG43_04670"/>
<dbReference type="EMBL" id="CP060825">
    <property type="protein sequence ID" value="QNP62294.1"/>
    <property type="molecule type" value="Genomic_DNA"/>
</dbReference>
<sequence length="168" mass="18539">MRRPTATRDEIDAWLTAHGWHPGRANEPRNLARAGELLALRVRDAAAQGFPLEPWDAVRRFVASYADLAFPMPRAPERAFRADPSFGYAGDAEDIAGLAGDLGQPLFPVGWETTEMGLVLLDRTGRFFYLHGTGPYFLGGDETEALSSLMTGDQEDAEHHFTRGRPTP</sequence>
<protein>
    <submittedName>
        <fullName evidence="1">SUKH-3 domain-containing protein</fullName>
    </submittedName>
</protein>
<evidence type="ECO:0000313" key="2">
    <source>
        <dbReference type="Proteomes" id="UP000516230"/>
    </source>
</evidence>
<dbReference type="InterPro" id="IPR025850">
    <property type="entry name" value="SUKH-3"/>
</dbReference>
<proteinExistence type="predicted"/>